<accession>A0ABM6QFB9</accession>
<evidence type="ECO:0000313" key="2">
    <source>
        <dbReference type="Proteomes" id="UP000233458"/>
    </source>
</evidence>
<keyword evidence="2" id="KW-1185">Reference proteome</keyword>
<organism evidence="1 2">
    <name type="scientific">Thalassospira marina</name>
    <dbReference type="NCBI Taxonomy" id="2048283"/>
    <lineage>
        <taxon>Bacteria</taxon>
        <taxon>Pseudomonadati</taxon>
        <taxon>Pseudomonadota</taxon>
        <taxon>Alphaproteobacteria</taxon>
        <taxon>Rhodospirillales</taxon>
        <taxon>Thalassospiraceae</taxon>
        <taxon>Thalassospira</taxon>
    </lineage>
</organism>
<sequence>MATNNRRLLVTLPEAESQRLDQLADQLRLSRSELLRRLLMNSKLPDQRTFEASQAILDLLRVNADQARLGNLFKLALDEPLSADLLAKFDQLIIDITATQNALKSLVREIDRSLHRKAS</sequence>
<dbReference type="InterPro" id="IPR053842">
    <property type="entry name" value="NikA-like"/>
</dbReference>
<gene>
    <name evidence="1" type="ORF">CSC3H3_20540</name>
</gene>
<dbReference type="EMBL" id="CP024200">
    <property type="protein sequence ID" value="AUG55273.1"/>
    <property type="molecule type" value="Genomic_DNA"/>
</dbReference>
<dbReference type="RefSeq" id="WP_101286355.1">
    <property type="nucleotide sequence ID" value="NZ_CP024200.1"/>
</dbReference>
<evidence type="ECO:0000313" key="1">
    <source>
        <dbReference type="EMBL" id="AUG55273.1"/>
    </source>
</evidence>
<protein>
    <submittedName>
        <fullName evidence="1">Conjugal transfer protein TraJ</fullName>
    </submittedName>
</protein>
<dbReference type="Pfam" id="PF21983">
    <property type="entry name" value="NikA-like"/>
    <property type="match status" value="1"/>
</dbReference>
<geneLocation type="plasmid" evidence="2">
    <name>pcsc3h3</name>
</geneLocation>
<proteinExistence type="predicted"/>
<dbReference type="Proteomes" id="UP000233458">
    <property type="component" value="Plasmid pCSC3H3"/>
</dbReference>
<reference evidence="1 2" key="1">
    <citation type="submission" date="2017-10" db="EMBL/GenBank/DDBJ databases">
        <title>Biodiversity and function of Thalassospira species in the particle-attached aromatic-hydrocarbon-degrading consortia from the surface seawater of the China South Sea.</title>
        <authorList>
            <person name="Dong C."/>
            <person name="Liu R."/>
            <person name="Shao Z."/>
        </authorList>
    </citation>
    <scope>NUCLEOTIDE SEQUENCE [LARGE SCALE GENOMIC DNA]</scope>
    <source>
        <strain evidence="1 2">CSC3H3</strain>
        <plasmid evidence="2">pcsc3h3</plasmid>
    </source>
</reference>
<dbReference type="CDD" id="cd21631">
    <property type="entry name" value="RHH_CopG_NikR-like"/>
    <property type="match status" value="1"/>
</dbReference>
<keyword evidence="1" id="KW-0614">Plasmid</keyword>
<name>A0ABM6QFB9_9PROT</name>